<reference evidence="1" key="1">
    <citation type="submission" date="2021-06" db="EMBL/GenBank/DDBJ databases">
        <authorList>
            <person name="Kallberg Y."/>
            <person name="Tangrot J."/>
            <person name="Rosling A."/>
        </authorList>
    </citation>
    <scope>NUCLEOTIDE SEQUENCE</scope>
    <source>
        <strain evidence="1">MA453B</strain>
    </source>
</reference>
<dbReference type="Proteomes" id="UP000789405">
    <property type="component" value="Unassembled WGS sequence"/>
</dbReference>
<accession>A0A9N9KGA3</accession>
<organism evidence="1 2">
    <name type="scientific">Dentiscutata erythropus</name>
    <dbReference type="NCBI Taxonomy" id="1348616"/>
    <lineage>
        <taxon>Eukaryota</taxon>
        <taxon>Fungi</taxon>
        <taxon>Fungi incertae sedis</taxon>
        <taxon>Mucoromycota</taxon>
        <taxon>Glomeromycotina</taxon>
        <taxon>Glomeromycetes</taxon>
        <taxon>Diversisporales</taxon>
        <taxon>Gigasporaceae</taxon>
        <taxon>Dentiscutata</taxon>
    </lineage>
</organism>
<dbReference type="EMBL" id="CAJVPY010064962">
    <property type="protein sequence ID" value="CAG8824518.1"/>
    <property type="molecule type" value="Genomic_DNA"/>
</dbReference>
<evidence type="ECO:0000313" key="1">
    <source>
        <dbReference type="EMBL" id="CAG8824518.1"/>
    </source>
</evidence>
<evidence type="ECO:0000313" key="2">
    <source>
        <dbReference type="Proteomes" id="UP000789405"/>
    </source>
</evidence>
<proteinExistence type="predicted"/>
<dbReference type="GO" id="GO:0006891">
    <property type="term" value="P:intra-Golgi vesicle-mediated transport"/>
    <property type="evidence" value="ECO:0007669"/>
    <property type="project" value="TreeGrafter"/>
</dbReference>
<keyword evidence="2" id="KW-1185">Reference proteome</keyword>
<dbReference type="InterPro" id="IPR007265">
    <property type="entry name" value="COG_su3"/>
</dbReference>
<comment type="caution">
    <text evidence="1">The sequence shown here is derived from an EMBL/GenBank/DDBJ whole genome shotgun (WGS) entry which is preliminary data.</text>
</comment>
<feature type="non-terminal residue" evidence="1">
    <location>
        <position position="120"/>
    </location>
</feature>
<dbReference type="GO" id="GO:0016020">
    <property type="term" value="C:membrane"/>
    <property type="evidence" value="ECO:0007669"/>
    <property type="project" value="InterPro"/>
</dbReference>
<name>A0A9N9KGA3_9GLOM</name>
<dbReference type="GO" id="GO:0007030">
    <property type="term" value="P:Golgi organization"/>
    <property type="evidence" value="ECO:0007669"/>
    <property type="project" value="TreeGrafter"/>
</dbReference>
<protein>
    <submittedName>
        <fullName evidence="1">28853_t:CDS:1</fullName>
    </submittedName>
</protein>
<dbReference type="OrthoDB" id="2157744at2759"/>
<feature type="non-terminal residue" evidence="1">
    <location>
        <position position="1"/>
    </location>
</feature>
<dbReference type="PANTHER" id="PTHR13302">
    <property type="entry name" value="CONSERVED OLIGOMERIC GOLGI COMPLEX COMPONENT 3"/>
    <property type="match status" value="1"/>
</dbReference>
<dbReference type="PANTHER" id="PTHR13302:SF8">
    <property type="entry name" value="CONSERVED OLIGOMERIC GOLGI COMPLEX SUBUNIT 3"/>
    <property type="match status" value="1"/>
</dbReference>
<dbReference type="AlphaFoldDB" id="A0A9N9KGA3"/>
<dbReference type="GO" id="GO:0017119">
    <property type="term" value="C:Golgi transport complex"/>
    <property type="evidence" value="ECO:0007669"/>
    <property type="project" value="TreeGrafter"/>
</dbReference>
<dbReference type="GO" id="GO:0006886">
    <property type="term" value="P:intracellular protein transport"/>
    <property type="evidence" value="ECO:0007669"/>
    <property type="project" value="InterPro"/>
</dbReference>
<dbReference type="GO" id="GO:0005801">
    <property type="term" value="C:cis-Golgi network"/>
    <property type="evidence" value="ECO:0007669"/>
    <property type="project" value="InterPro"/>
</dbReference>
<sequence>QIASFDTQFVHEEKDLDFSLITGALGELLQNKYSILSPTKLIGLASKGIPKVVENRIDSKQVKKNKELKRICEDFIFDSSKAAIEPLSSFLVKVSAFRLRNDLKAVHHQTLLKNQKFAQP</sequence>
<gene>
    <name evidence="1" type="ORF">DERYTH_LOCUS27715</name>
</gene>